<evidence type="ECO:0000313" key="2">
    <source>
        <dbReference type="Ensembl" id="ENSECRP00000009397.1"/>
    </source>
</evidence>
<organism evidence="2 3">
    <name type="scientific">Erpetoichthys calabaricus</name>
    <name type="common">Rope fish</name>
    <name type="synonym">Calamoichthys calabaricus</name>
    <dbReference type="NCBI Taxonomy" id="27687"/>
    <lineage>
        <taxon>Eukaryota</taxon>
        <taxon>Metazoa</taxon>
        <taxon>Chordata</taxon>
        <taxon>Craniata</taxon>
        <taxon>Vertebrata</taxon>
        <taxon>Euteleostomi</taxon>
        <taxon>Actinopterygii</taxon>
        <taxon>Polypteriformes</taxon>
        <taxon>Polypteridae</taxon>
        <taxon>Erpetoichthys</taxon>
    </lineage>
</organism>
<sequence length="483" mass="54280">MSRSVHSKSRLEKPRVPSAHASQVVNVTATPDIVPGRLTEQDWLSMVAKEEGENVVSDILEELLARVMEQSLNAYVQRELIPYTVSNSYKTIVQVIQCRFMEPDKGENVECNPTWEEDEEPMASRIDSWASGAVPVIYNRQKQHSTASQVCPEPKAKQNAPLLPKAKKIQEGPNSKNRKLNDANPRPKKSENIPANLKPQTMLKPIPPINEKKVKREYQRHRGPLRSAGLRHITKPLEVTEKELLIESLSKSFPAEEEVPDLLPSSFYNVLKIQAGRPPQRSNTMTFDKSGNVISVGKLDPIKLPRNKLEVTWEVVDPSEKTRQAYIDPLQPLGHMQSSSKVQKSRELKTSLDVKRVVEFSISPLNKEKYTLKRSIDSRKQNSFSWEQEAPEDRHLVQQGPLPVPGHVLWDSIELSPGVTIIDPTGNRRSALKEPIRQHSRGSLDGKVLRPIQSSIQQPLITAEQIVSGKATIMLGTPVVGQM</sequence>
<accession>A0A8C4S0A5</accession>
<dbReference type="Proteomes" id="UP000694620">
    <property type="component" value="Chromosome 7"/>
</dbReference>
<dbReference type="GeneTree" id="ENSGT00940000167385"/>
<dbReference type="AlphaFoldDB" id="A0A8C4S0A5"/>
<protein>
    <submittedName>
        <fullName evidence="2">Uncharacterized protein</fullName>
    </submittedName>
</protein>
<keyword evidence="3" id="KW-1185">Reference proteome</keyword>
<feature type="region of interest" description="Disordered" evidence="1">
    <location>
        <begin position="145"/>
        <end position="205"/>
    </location>
</feature>
<gene>
    <name evidence="2" type="primary">LOC114654244</name>
</gene>
<dbReference type="PANTHER" id="PTHR34438:SF1">
    <property type="entry name" value="CHROMOSOME 2 OPEN READING FRAME 81"/>
    <property type="match status" value="1"/>
</dbReference>
<dbReference type="InterPro" id="IPR028042">
    <property type="entry name" value="DUF4639"/>
</dbReference>
<evidence type="ECO:0000313" key="3">
    <source>
        <dbReference type="Proteomes" id="UP000694620"/>
    </source>
</evidence>
<name>A0A8C4S0A5_ERPCA</name>
<feature type="region of interest" description="Disordered" evidence="1">
    <location>
        <begin position="1"/>
        <end position="20"/>
    </location>
</feature>
<dbReference type="PANTHER" id="PTHR34438">
    <property type="entry name" value="SI:DKEY-97L20.6"/>
    <property type="match status" value="1"/>
</dbReference>
<reference evidence="2" key="3">
    <citation type="submission" date="2025-09" db="UniProtKB">
        <authorList>
            <consortium name="Ensembl"/>
        </authorList>
    </citation>
    <scope>IDENTIFICATION</scope>
</reference>
<evidence type="ECO:0000256" key="1">
    <source>
        <dbReference type="SAM" id="MobiDB-lite"/>
    </source>
</evidence>
<reference evidence="2" key="2">
    <citation type="submission" date="2025-08" db="UniProtKB">
        <authorList>
            <consortium name="Ensembl"/>
        </authorList>
    </citation>
    <scope>IDENTIFICATION</scope>
</reference>
<reference evidence="2" key="1">
    <citation type="submission" date="2021-06" db="EMBL/GenBank/DDBJ databases">
        <authorList>
            <consortium name="Wellcome Sanger Institute Data Sharing"/>
        </authorList>
    </citation>
    <scope>NUCLEOTIDE SEQUENCE [LARGE SCALE GENOMIC DNA]</scope>
</reference>
<proteinExistence type="predicted"/>
<dbReference type="Ensembl" id="ENSECRT00000009549.1">
    <property type="protein sequence ID" value="ENSECRP00000009397.1"/>
    <property type="gene ID" value="ENSECRG00000006297.1"/>
</dbReference>
<dbReference type="Pfam" id="PF15479">
    <property type="entry name" value="DUF4639"/>
    <property type="match status" value="1"/>
</dbReference>